<sequence>MFSLCSLHGFDVGSLIKAGMQIMAHRLRCHHPIRSAWRRCAPRMLRPWPSISRYECAAPPTNGVPSVQPHARRQEAFEHGRRGRLRREGGRLQRRGGVCRRSDLASRSLTRPHGLTLYDVARGALWAKYRKRAISEDGDALVVLASRALVAVFEERWESADTAGGFAAAPALGLGGPMHREE</sequence>
<protein>
    <submittedName>
        <fullName evidence="1">Uncharacterized protein</fullName>
    </submittedName>
</protein>
<gene>
    <name evidence="1" type="ordered locus">Mesci_5056</name>
</gene>
<accession>E8T8Z8</accession>
<reference evidence="2" key="1">
    <citation type="submission" date="2011-01" db="EMBL/GenBank/DDBJ databases">
        <title>Complete sequence of chromosome of Mesorhizobium ciceri bv. biserrulae WSM1271.</title>
        <authorList>
            <person name="Lucas S."/>
            <person name="Copeland A."/>
            <person name="Lapidus A."/>
            <person name="Cheng J.-F."/>
            <person name="Goodwin L."/>
            <person name="Pitluck S."/>
            <person name="Teshima H."/>
            <person name="Detter J.C."/>
            <person name="Han C."/>
            <person name="Tapia R."/>
            <person name="Land M."/>
            <person name="Hauser L."/>
            <person name="Kyrpides N."/>
            <person name="Ivanova N."/>
            <person name="Nandasena K."/>
            <person name="Reeve W.G."/>
            <person name="Howieson J.G."/>
            <person name="O'Hara G."/>
            <person name="Tiwari R.P."/>
            <person name="Woyke T."/>
        </authorList>
    </citation>
    <scope>NUCLEOTIDE SEQUENCE [LARGE SCALE GENOMIC DNA]</scope>
    <source>
        <strain evidence="2">HAMBI 2942 / LMG 23838 / WSM1271</strain>
    </source>
</reference>
<dbReference type="Proteomes" id="UP000007471">
    <property type="component" value="Chromosome"/>
</dbReference>
<evidence type="ECO:0000313" key="2">
    <source>
        <dbReference type="Proteomes" id="UP000007471"/>
    </source>
</evidence>
<name>E8T8Z8_MESCW</name>
<dbReference type="STRING" id="765698.Mesci_5056"/>
<dbReference type="KEGG" id="mci:Mesci_5056"/>
<evidence type="ECO:0000313" key="1">
    <source>
        <dbReference type="EMBL" id="ADV14156.1"/>
    </source>
</evidence>
<proteinExistence type="predicted"/>
<dbReference type="EMBL" id="CP002447">
    <property type="protein sequence ID" value="ADV14156.1"/>
    <property type="molecule type" value="Genomic_DNA"/>
</dbReference>
<dbReference type="HOGENOM" id="CLU_1480390_0_0_5"/>
<organism evidence="1 2">
    <name type="scientific">Mesorhizobium ciceri biovar biserrulae (strain HAMBI 2942 / LMG 23838 / WSM1271)</name>
    <dbReference type="NCBI Taxonomy" id="765698"/>
    <lineage>
        <taxon>Bacteria</taxon>
        <taxon>Pseudomonadati</taxon>
        <taxon>Pseudomonadota</taxon>
        <taxon>Alphaproteobacteria</taxon>
        <taxon>Hyphomicrobiales</taxon>
        <taxon>Phyllobacteriaceae</taxon>
        <taxon>Mesorhizobium</taxon>
    </lineage>
</organism>
<dbReference type="AlphaFoldDB" id="E8T8Z8"/>